<evidence type="ECO:0008006" key="6">
    <source>
        <dbReference type="Google" id="ProtNLM"/>
    </source>
</evidence>
<dbReference type="PANTHER" id="PTHR43649:SF11">
    <property type="entry name" value="ABC TRANSPORTER SUBSTRATE-BINDING PROTEIN YESO-RELATED"/>
    <property type="match status" value="1"/>
</dbReference>
<keyword evidence="3" id="KW-0732">Signal</keyword>
<dbReference type="InterPro" id="IPR050490">
    <property type="entry name" value="Bact_solute-bd_prot1"/>
</dbReference>
<dbReference type="EMBL" id="AP012032">
    <property type="protein sequence ID" value="BAK12083.1"/>
    <property type="molecule type" value="Genomic_DNA"/>
</dbReference>
<sequence>MSKKRTLLASVMISALCVGIAHAEEITIKLSTLAERSAPNRITNIEDAADIMNKQFKAAGVDKHIVIQANSSAVKGWDDFAMDMLKAMSVGQGPDIYVLPHEWIGQFAKDGYALQMNDKIAAAPWVYSDILPVLWDAAKANDGKIYGIPQDAEIRMFFYNKDMLRKIGKDEAFINAIPARVESGDFTLDDLTALAKEVVDGKAAQYGMLHRPNVGIDYLMVFQSYGVKFMDEKTGKLIFPKAEMADALGWYARNAKQGVTPVDNTAMSWDAIQGAFKQEKAFIFHQGVWAVAWQLGDKNGAVWPSDKDGYFHKIGWIPAPAAKKGGQPSNLSHPLLYTVNAKSKNADIAAELVALATLPYFNNEHAVTSYHTAISNAQTAMPKYRDNWVLSAASPMMAHAKFVPNQTQFGSYNKVLFSGLQAVETGKMTAKQAVDFIAEELELQFGDDIEIRSSVASK</sequence>
<evidence type="ECO:0000256" key="1">
    <source>
        <dbReference type="ARBA" id="ARBA00004418"/>
    </source>
</evidence>
<dbReference type="AlphaFoldDB" id="A0A0H3KYE8"/>
<dbReference type="GO" id="GO:0030313">
    <property type="term" value="C:cell envelope"/>
    <property type="evidence" value="ECO:0007669"/>
    <property type="project" value="UniProtKB-ARBA"/>
</dbReference>
<evidence type="ECO:0000256" key="3">
    <source>
        <dbReference type="SAM" id="SignalP"/>
    </source>
</evidence>
<dbReference type="Gene3D" id="3.40.190.10">
    <property type="entry name" value="Periplasmic binding protein-like II"/>
    <property type="match status" value="1"/>
</dbReference>
<dbReference type="HOGENOM" id="CLU_031522_0_0_6"/>
<dbReference type="SUPFAM" id="SSF53850">
    <property type="entry name" value="Periplasmic binding protein-like II"/>
    <property type="match status" value="1"/>
</dbReference>
<dbReference type="Proteomes" id="UP000006690">
    <property type="component" value="Chromosome"/>
</dbReference>
<dbReference type="GO" id="GO:0042597">
    <property type="term" value="C:periplasmic space"/>
    <property type="evidence" value="ECO:0007669"/>
    <property type="project" value="UniProtKB-SubCell"/>
</dbReference>
<proteinExistence type="inferred from homology"/>
<evidence type="ECO:0000256" key="2">
    <source>
        <dbReference type="ARBA" id="ARBA00008520"/>
    </source>
</evidence>
<dbReference type="InterPro" id="IPR006059">
    <property type="entry name" value="SBP"/>
</dbReference>
<dbReference type="RefSeq" id="WP_014594220.1">
    <property type="nucleotide sequence ID" value="NC_017531.2"/>
</dbReference>
<dbReference type="PANTHER" id="PTHR43649">
    <property type="entry name" value="ARABINOSE-BINDING PROTEIN-RELATED"/>
    <property type="match status" value="1"/>
</dbReference>
<evidence type="ECO:0000313" key="5">
    <source>
        <dbReference type="Proteomes" id="UP000006690"/>
    </source>
</evidence>
<comment type="similarity">
    <text evidence="2">Belongs to the bacterial solute-binding protein 1 family.</text>
</comment>
<name>A0A0H3KYE8_PANAA</name>
<dbReference type="KEGG" id="paj:PAJ_2003"/>
<evidence type="ECO:0000313" key="4">
    <source>
        <dbReference type="EMBL" id="BAK12083.1"/>
    </source>
</evidence>
<reference evidence="5" key="1">
    <citation type="journal article" date="2012" name="Appl. Microbiol. Biotechnol.">
        <title>The complete genome sequence of Pantoea ananatis AJ13355, an organism with great biotechnological potential.</title>
        <authorList>
            <person name="Hara Y."/>
            <person name="Kadotani N."/>
            <person name="Izui H."/>
            <person name="Katashkina J.I."/>
            <person name="Kuvaeva T.M."/>
            <person name="Andreeva I.G."/>
            <person name="Golubeva L.I."/>
            <person name="Malko D.B."/>
            <person name="Makeev V.J."/>
            <person name="Mashko S.V."/>
            <person name="Kozlov Y.I."/>
        </authorList>
    </citation>
    <scope>NUCLEOTIDE SEQUENCE [LARGE SCALE GENOMIC DNA]</scope>
    <source>
        <strain evidence="5">AJ13355</strain>
    </source>
</reference>
<gene>
    <name evidence="4" type="primary">malE</name>
    <name evidence="4" type="ordered locus">PAJ_2003</name>
</gene>
<comment type="subcellular location">
    <subcellularLocation>
        <location evidence="1">Periplasm</location>
    </subcellularLocation>
</comment>
<protein>
    <recommendedName>
        <fullName evidence="6">MalE</fullName>
    </recommendedName>
</protein>
<dbReference type="eggNOG" id="COG2182">
    <property type="taxonomic scope" value="Bacteria"/>
</dbReference>
<feature type="signal peptide" evidence="3">
    <location>
        <begin position="1"/>
        <end position="23"/>
    </location>
</feature>
<organism evidence="4 5">
    <name type="scientific">Pantoea ananatis (strain AJ13355)</name>
    <dbReference type="NCBI Taxonomy" id="932677"/>
    <lineage>
        <taxon>Bacteria</taxon>
        <taxon>Pseudomonadati</taxon>
        <taxon>Pseudomonadota</taxon>
        <taxon>Gammaproteobacteria</taxon>
        <taxon>Enterobacterales</taxon>
        <taxon>Erwiniaceae</taxon>
        <taxon>Pantoea</taxon>
    </lineage>
</organism>
<dbReference type="PATRIC" id="fig|932677.3.peg.2324"/>
<accession>A0A0H3KYE8</accession>
<feature type="chain" id="PRO_5002614076" description="MalE" evidence="3">
    <location>
        <begin position="24"/>
        <end position="458"/>
    </location>
</feature>
<dbReference type="Pfam" id="PF01547">
    <property type="entry name" value="SBP_bac_1"/>
    <property type="match status" value="1"/>
</dbReference>
<dbReference type="OrthoDB" id="6431346at2"/>